<feature type="non-terminal residue" evidence="1">
    <location>
        <position position="1"/>
    </location>
</feature>
<name>A0A371HG89_MUCPR</name>
<evidence type="ECO:0000313" key="2">
    <source>
        <dbReference type="Proteomes" id="UP000257109"/>
    </source>
</evidence>
<gene>
    <name evidence="1" type="ORF">CR513_14834</name>
</gene>
<dbReference type="AlphaFoldDB" id="A0A371HG89"/>
<accession>A0A371HG89</accession>
<reference evidence="1" key="1">
    <citation type="submission" date="2018-05" db="EMBL/GenBank/DDBJ databases">
        <title>Draft genome of Mucuna pruriens seed.</title>
        <authorList>
            <person name="Nnadi N.E."/>
            <person name="Vos R."/>
            <person name="Hasami M.H."/>
            <person name="Devisetty U.K."/>
            <person name="Aguiy J.C."/>
        </authorList>
    </citation>
    <scope>NUCLEOTIDE SEQUENCE [LARGE SCALE GENOMIC DNA]</scope>
    <source>
        <strain evidence="1">JCA_2017</strain>
    </source>
</reference>
<keyword evidence="2" id="KW-1185">Reference proteome</keyword>
<dbReference type="EMBL" id="QJKJ01002680">
    <property type="protein sequence ID" value="RDY01798.1"/>
    <property type="molecule type" value="Genomic_DNA"/>
</dbReference>
<dbReference type="Proteomes" id="UP000257109">
    <property type="component" value="Unassembled WGS sequence"/>
</dbReference>
<organism evidence="1 2">
    <name type="scientific">Mucuna pruriens</name>
    <name type="common">Velvet bean</name>
    <name type="synonym">Dolichos pruriens</name>
    <dbReference type="NCBI Taxonomy" id="157652"/>
    <lineage>
        <taxon>Eukaryota</taxon>
        <taxon>Viridiplantae</taxon>
        <taxon>Streptophyta</taxon>
        <taxon>Embryophyta</taxon>
        <taxon>Tracheophyta</taxon>
        <taxon>Spermatophyta</taxon>
        <taxon>Magnoliopsida</taxon>
        <taxon>eudicotyledons</taxon>
        <taxon>Gunneridae</taxon>
        <taxon>Pentapetalae</taxon>
        <taxon>rosids</taxon>
        <taxon>fabids</taxon>
        <taxon>Fabales</taxon>
        <taxon>Fabaceae</taxon>
        <taxon>Papilionoideae</taxon>
        <taxon>50 kb inversion clade</taxon>
        <taxon>NPAAA clade</taxon>
        <taxon>indigoferoid/millettioid clade</taxon>
        <taxon>Phaseoleae</taxon>
        <taxon>Mucuna</taxon>
    </lineage>
</organism>
<evidence type="ECO:0000313" key="1">
    <source>
        <dbReference type="EMBL" id="RDY01798.1"/>
    </source>
</evidence>
<comment type="caution">
    <text evidence="1">The sequence shown here is derived from an EMBL/GenBank/DDBJ whole genome shotgun (WGS) entry which is preliminary data.</text>
</comment>
<sequence>MARSRGYRLSRSLINLGGTLQLLWQLSWEVNPHAIQNFTFFVSRSSIGNNQLYESDPMENNNRTLKKMAMPDVLYQPWCIQYP</sequence>
<proteinExistence type="predicted"/>
<protein>
    <submittedName>
        <fullName evidence="1">Uncharacterized protein</fullName>
    </submittedName>
</protein>